<protein>
    <submittedName>
        <fullName evidence="1">Uncharacterized protein</fullName>
    </submittedName>
</protein>
<reference evidence="1" key="1">
    <citation type="submission" date="2014-12" db="EMBL/GenBank/DDBJ databases">
        <title>Insight into the proteome of Arion vulgaris.</title>
        <authorList>
            <person name="Aradska J."/>
            <person name="Bulat T."/>
            <person name="Smidak R."/>
            <person name="Sarate P."/>
            <person name="Gangsoo J."/>
            <person name="Sialana F."/>
            <person name="Bilban M."/>
            <person name="Lubec G."/>
        </authorList>
    </citation>
    <scope>NUCLEOTIDE SEQUENCE</scope>
    <source>
        <tissue evidence="1">Skin</tissue>
    </source>
</reference>
<sequence>DDINAVVVVEIPRDCSALHLADEKSSDTGTERRARCLCIKLLSCSFWSHFYCGDSMTHTQVPILTLTGKS</sequence>
<feature type="non-terminal residue" evidence="1">
    <location>
        <position position="70"/>
    </location>
</feature>
<evidence type="ECO:0000313" key="1">
    <source>
        <dbReference type="EMBL" id="CEK56080.1"/>
    </source>
</evidence>
<accession>A0A0B6YKR1</accession>
<dbReference type="AlphaFoldDB" id="A0A0B6YKR1"/>
<feature type="non-terminal residue" evidence="1">
    <location>
        <position position="1"/>
    </location>
</feature>
<gene>
    <name evidence="1" type="primary">ORF26742</name>
</gene>
<proteinExistence type="predicted"/>
<name>A0A0B6YKR1_9EUPU</name>
<dbReference type="EMBL" id="HACG01009215">
    <property type="protein sequence ID" value="CEK56080.1"/>
    <property type="molecule type" value="Transcribed_RNA"/>
</dbReference>
<organism evidence="1">
    <name type="scientific">Arion vulgaris</name>
    <dbReference type="NCBI Taxonomy" id="1028688"/>
    <lineage>
        <taxon>Eukaryota</taxon>
        <taxon>Metazoa</taxon>
        <taxon>Spiralia</taxon>
        <taxon>Lophotrochozoa</taxon>
        <taxon>Mollusca</taxon>
        <taxon>Gastropoda</taxon>
        <taxon>Heterobranchia</taxon>
        <taxon>Euthyneura</taxon>
        <taxon>Panpulmonata</taxon>
        <taxon>Eupulmonata</taxon>
        <taxon>Stylommatophora</taxon>
        <taxon>Helicina</taxon>
        <taxon>Arionoidea</taxon>
        <taxon>Arionidae</taxon>
        <taxon>Arion</taxon>
    </lineage>
</organism>